<feature type="region of interest" description="Disordered" evidence="1">
    <location>
        <begin position="387"/>
        <end position="470"/>
    </location>
</feature>
<feature type="domain" description="DUF1421" evidence="2">
    <location>
        <begin position="489"/>
        <end position="533"/>
    </location>
</feature>
<dbReference type="AlphaFoldDB" id="A0A2P2K4Z7"/>
<feature type="compositionally biased region" description="Low complexity" evidence="1">
    <location>
        <begin position="328"/>
        <end position="339"/>
    </location>
</feature>
<name>A0A2P2K4Z7_RHIMU</name>
<feature type="compositionally biased region" description="Basic and acidic residues" evidence="1">
    <location>
        <begin position="187"/>
        <end position="200"/>
    </location>
</feature>
<organism evidence="3">
    <name type="scientific">Rhizophora mucronata</name>
    <name type="common">Asiatic mangrove</name>
    <dbReference type="NCBI Taxonomy" id="61149"/>
    <lineage>
        <taxon>Eukaryota</taxon>
        <taxon>Viridiplantae</taxon>
        <taxon>Streptophyta</taxon>
        <taxon>Embryophyta</taxon>
        <taxon>Tracheophyta</taxon>
        <taxon>Spermatophyta</taxon>
        <taxon>Magnoliopsida</taxon>
        <taxon>eudicotyledons</taxon>
        <taxon>Gunneridae</taxon>
        <taxon>Pentapetalae</taxon>
        <taxon>rosids</taxon>
        <taxon>fabids</taxon>
        <taxon>Malpighiales</taxon>
        <taxon>Rhizophoraceae</taxon>
        <taxon>Rhizophora</taxon>
    </lineage>
</organism>
<dbReference type="InterPro" id="IPR010820">
    <property type="entry name" value="DUF1421"/>
</dbReference>
<feature type="compositionally biased region" description="Pro residues" evidence="1">
    <location>
        <begin position="224"/>
        <end position="235"/>
    </location>
</feature>
<dbReference type="EMBL" id="GGEC01020307">
    <property type="protein sequence ID" value="MBX00791.1"/>
    <property type="molecule type" value="Transcribed_RNA"/>
</dbReference>
<evidence type="ECO:0000256" key="1">
    <source>
        <dbReference type="SAM" id="MobiDB-lite"/>
    </source>
</evidence>
<dbReference type="Pfam" id="PF07223">
    <property type="entry name" value="DUF1421"/>
    <property type="match status" value="1"/>
</dbReference>
<feature type="region of interest" description="Disordered" evidence="1">
    <location>
        <begin position="221"/>
        <end position="271"/>
    </location>
</feature>
<feature type="compositionally biased region" description="Pro residues" evidence="1">
    <location>
        <begin position="392"/>
        <end position="401"/>
    </location>
</feature>
<proteinExistence type="predicted"/>
<feature type="region of interest" description="Disordered" evidence="1">
    <location>
        <begin position="173"/>
        <end position="200"/>
    </location>
</feature>
<accession>A0A2P2K4Z7</accession>
<sequence length="541" mass="59324">MASGSSGRPNSGSKGFDFGSDDILCSYEDYGNQESLNGSHLDPVIGTNSAKDFHKSRMARSSVFPASSYGQPEDSYTQDMISTVERSMKKQADNVMRFLEGISSRLSQLELYCYNVDKSIGEMRSDLARDHCEADSKLKSLEKHLQEVHRSVQILRDKQELAETQKELAKLQLVQKDNSSSSNSQTSEEKAAATASDLKKTDNTIDLHNQQLALALPHQLVPQQQPPPLPPPPQTPQQNVPQQQSYYLPPAQLPTPPVQTQHPQGQYLPSDAQYRTPQMQDMSRVPLQTAQTQINQAPAGQQFPQYPQQWPQQLPQQVQAPQQPPMQPQIRPSSTTVYPTYPPPGQPTNSSPPETIPNSVPMQVPYSAIPQPLASRADAIPYGYGAGRTVPQQPPPPPPPHQLKGTFGAQPADGYAAAGNHPALPSGSTYMMYESEGGRMHHPPQQPHFPQGGYPPTNLSLQSSQPAAAGANMLARNPSHSHFTRNHPYGELIDKLVGMGFRGDHVVSVIQGMEDSGQPVDFNTVLDRLNVHSTGALQRGW</sequence>
<dbReference type="PANTHER" id="PTHR31805">
    <property type="entry name" value="RECEPTOR-LIKE KINASE, PUTATIVE (DUF1421)-RELATED"/>
    <property type="match status" value="1"/>
</dbReference>
<feature type="compositionally biased region" description="Low complexity" evidence="1">
    <location>
        <begin position="302"/>
        <end position="321"/>
    </location>
</feature>
<evidence type="ECO:0000313" key="3">
    <source>
        <dbReference type="EMBL" id="MBX00791.1"/>
    </source>
</evidence>
<evidence type="ECO:0000259" key="2">
    <source>
        <dbReference type="Pfam" id="PF07223"/>
    </source>
</evidence>
<dbReference type="PANTHER" id="PTHR31805:SF16">
    <property type="entry name" value="FORMIN-LIKE PROTEIN (DUF1421)"/>
    <property type="match status" value="1"/>
</dbReference>
<feature type="region of interest" description="Disordered" evidence="1">
    <location>
        <begin position="302"/>
        <end position="360"/>
    </location>
</feature>
<reference evidence="3" key="1">
    <citation type="submission" date="2018-02" db="EMBL/GenBank/DDBJ databases">
        <title>Rhizophora mucronata_Transcriptome.</title>
        <authorList>
            <person name="Meera S.P."/>
            <person name="Sreeshan A."/>
            <person name="Augustine A."/>
        </authorList>
    </citation>
    <scope>NUCLEOTIDE SEQUENCE</scope>
    <source>
        <tissue evidence="3">Leaf</tissue>
    </source>
</reference>
<feature type="compositionally biased region" description="Polar residues" evidence="1">
    <location>
        <begin position="457"/>
        <end position="466"/>
    </location>
</feature>
<protein>
    <submittedName>
        <fullName evidence="3">Uncharacterized protein MANES_S000400</fullName>
    </submittedName>
</protein>